<accession>A0A895YS90</accession>
<organism evidence="3 4">
    <name type="scientific">Natronosporangium hydrolyticum</name>
    <dbReference type="NCBI Taxonomy" id="2811111"/>
    <lineage>
        <taxon>Bacteria</taxon>
        <taxon>Bacillati</taxon>
        <taxon>Actinomycetota</taxon>
        <taxon>Actinomycetes</taxon>
        <taxon>Micromonosporales</taxon>
        <taxon>Micromonosporaceae</taxon>
        <taxon>Natronosporangium</taxon>
    </lineage>
</organism>
<protein>
    <recommendedName>
        <fullName evidence="5">Lipoprotein</fullName>
    </recommendedName>
</protein>
<feature type="region of interest" description="Disordered" evidence="1">
    <location>
        <begin position="20"/>
        <end position="58"/>
    </location>
</feature>
<dbReference type="AlphaFoldDB" id="A0A895YS90"/>
<dbReference type="KEGG" id="nhy:JQS43_12270"/>
<dbReference type="PROSITE" id="PS51257">
    <property type="entry name" value="PROKAR_LIPOPROTEIN"/>
    <property type="match status" value="1"/>
</dbReference>
<name>A0A895YS90_9ACTN</name>
<dbReference type="Proteomes" id="UP000662857">
    <property type="component" value="Chromosome"/>
</dbReference>
<feature type="compositionally biased region" description="Pro residues" evidence="1">
    <location>
        <begin position="30"/>
        <end position="52"/>
    </location>
</feature>
<evidence type="ECO:0000313" key="4">
    <source>
        <dbReference type="Proteomes" id="UP000662857"/>
    </source>
</evidence>
<evidence type="ECO:0000313" key="3">
    <source>
        <dbReference type="EMBL" id="QSB16970.1"/>
    </source>
</evidence>
<reference evidence="3" key="1">
    <citation type="submission" date="2021-02" db="EMBL/GenBank/DDBJ databases">
        <title>Natrosporangium hydrolyticum gen. nov., sp. nov, a haloalkaliphilic actinobacterium from a soda solonchak soil.</title>
        <authorList>
            <person name="Sorokin D.Y."/>
            <person name="Khijniak T.V."/>
            <person name="Zakharycheva A.P."/>
            <person name="Boueva O.V."/>
            <person name="Ariskina E.V."/>
            <person name="Hahnke R.L."/>
            <person name="Bunk B."/>
            <person name="Sproer C."/>
            <person name="Schumann P."/>
            <person name="Evtushenko L.I."/>
            <person name="Kublanov I.V."/>
        </authorList>
    </citation>
    <scope>NUCLEOTIDE SEQUENCE</scope>
    <source>
        <strain evidence="3">DSM 106523</strain>
    </source>
</reference>
<feature type="signal peptide" evidence="2">
    <location>
        <begin position="1"/>
        <end position="19"/>
    </location>
</feature>
<keyword evidence="4" id="KW-1185">Reference proteome</keyword>
<feature type="chain" id="PRO_5034371791" description="Lipoprotein" evidence="2">
    <location>
        <begin position="20"/>
        <end position="174"/>
    </location>
</feature>
<evidence type="ECO:0008006" key="5">
    <source>
        <dbReference type="Google" id="ProtNLM"/>
    </source>
</evidence>
<evidence type="ECO:0000256" key="1">
    <source>
        <dbReference type="SAM" id="MobiDB-lite"/>
    </source>
</evidence>
<gene>
    <name evidence="3" type="ORF">JQS43_12270</name>
</gene>
<sequence>MRRPLMTITAVAALTLALAGCGGDDEPDDPPPAGGEPAPSPTVAPPTDPGPPEHGWEEQATVDFETGEITAEGFNDLIDSETPQWAADPVDTVEVLLHLDEPAGTVDIDQAGGGDAPTVVVTVSDLADGSVEAIRYEIELATGDDELYRFDTGQASWRCQPERGHQDFDTEPCL</sequence>
<dbReference type="RefSeq" id="WP_239679214.1">
    <property type="nucleotide sequence ID" value="NZ_CP070499.1"/>
</dbReference>
<keyword evidence="2" id="KW-0732">Signal</keyword>
<evidence type="ECO:0000256" key="2">
    <source>
        <dbReference type="SAM" id="SignalP"/>
    </source>
</evidence>
<dbReference type="EMBL" id="CP070499">
    <property type="protein sequence ID" value="QSB16970.1"/>
    <property type="molecule type" value="Genomic_DNA"/>
</dbReference>
<proteinExistence type="predicted"/>